<evidence type="ECO:0000313" key="3">
    <source>
        <dbReference type="Proteomes" id="UP000499080"/>
    </source>
</evidence>
<evidence type="ECO:0000313" key="2">
    <source>
        <dbReference type="EMBL" id="GBN77715.1"/>
    </source>
</evidence>
<keyword evidence="3" id="KW-1185">Reference proteome</keyword>
<dbReference type="Proteomes" id="UP000499080">
    <property type="component" value="Unassembled WGS sequence"/>
</dbReference>
<dbReference type="EMBL" id="BGPR01017925">
    <property type="protein sequence ID" value="GBN77715.1"/>
    <property type="molecule type" value="Genomic_DNA"/>
</dbReference>
<feature type="region of interest" description="Disordered" evidence="1">
    <location>
        <begin position="1"/>
        <end position="24"/>
    </location>
</feature>
<feature type="non-terminal residue" evidence="2">
    <location>
        <position position="41"/>
    </location>
</feature>
<name>A0A4Y2RS42_ARAVE</name>
<accession>A0A4Y2RS42</accession>
<dbReference type="AlphaFoldDB" id="A0A4Y2RS42"/>
<organism evidence="2 3">
    <name type="scientific">Araneus ventricosus</name>
    <name type="common">Orbweaver spider</name>
    <name type="synonym">Epeira ventricosa</name>
    <dbReference type="NCBI Taxonomy" id="182803"/>
    <lineage>
        <taxon>Eukaryota</taxon>
        <taxon>Metazoa</taxon>
        <taxon>Ecdysozoa</taxon>
        <taxon>Arthropoda</taxon>
        <taxon>Chelicerata</taxon>
        <taxon>Arachnida</taxon>
        <taxon>Araneae</taxon>
        <taxon>Araneomorphae</taxon>
        <taxon>Entelegynae</taxon>
        <taxon>Araneoidea</taxon>
        <taxon>Araneidae</taxon>
        <taxon>Araneus</taxon>
    </lineage>
</organism>
<comment type="caution">
    <text evidence="2">The sequence shown here is derived from an EMBL/GenBank/DDBJ whole genome shotgun (WGS) entry which is preliminary data.</text>
</comment>
<proteinExistence type="predicted"/>
<sequence>MSVVSSLTGIDPRPPGRRVSTGKAGSLRLRVDSVEKHEWIP</sequence>
<gene>
    <name evidence="2" type="ORF">AVEN_73120_1</name>
</gene>
<evidence type="ECO:0000256" key="1">
    <source>
        <dbReference type="SAM" id="MobiDB-lite"/>
    </source>
</evidence>
<protein>
    <submittedName>
        <fullName evidence="2">Uncharacterized protein</fullName>
    </submittedName>
</protein>
<reference evidence="2 3" key="1">
    <citation type="journal article" date="2019" name="Sci. Rep.">
        <title>Orb-weaving spider Araneus ventricosus genome elucidates the spidroin gene catalogue.</title>
        <authorList>
            <person name="Kono N."/>
            <person name="Nakamura H."/>
            <person name="Ohtoshi R."/>
            <person name="Moran D.A.P."/>
            <person name="Shinohara A."/>
            <person name="Yoshida Y."/>
            <person name="Fujiwara M."/>
            <person name="Mori M."/>
            <person name="Tomita M."/>
            <person name="Arakawa K."/>
        </authorList>
    </citation>
    <scope>NUCLEOTIDE SEQUENCE [LARGE SCALE GENOMIC DNA]</scope>
</reference>